<dbReference type="AlphaFoldDB" id="A0A1B2HGD8"/>
<gene>
    <name evidence="2" type="ORF">BBK82_12530</name>
</gene>
<organism evidence="2 3">
    <name type="scientific">Lentzea guizhouensis</name>
    <dbReference type="NCBI Taxonomy" id="1586287"/>
    <lineage>
        <taxon>Bacteria</taxon>
        <taxon>Bacillati</taxon>
        <taxon>Actinomycetota</taxon>
        <taxon>Actinomycetes</taxon>
        <taxon>Pseudonocardiales</taxon>
        <taxon>Pseudonocardiaceae</taxon>
        <taxon>Lentzea</taxon>
    </lineage>
</organism>
<sequence length="80" mass="8184">MPAPAGRRAAEESSARMPAVSTGRRAASEESSASLPAVSGGRRAAQDDPSGAHADGKSVSELLASLGGGDAPRRRRRRED</sequence>
<proteinExistence type="predicted"/>
<evidence type="ECO:0000313" key="2">
    <source>
        <dbReference type="EMBL" id="ANZ36770.1"/>
    </source>
</evidence>
<dbReference type="KEGG" id="led:BBK82_12530"/>
<name>A0A1B2HGD8_9PSEU</name>
<reference evidence="2 3" key="1">
    <citation type="submission" date="2016-07" db="EMBL/GenBank/DDBJ databases">
        <title>Complete genome sequence of the Lentzea guizhouensis DHS C013.</title>
        <authorList>
            <person name="Cao C."/>
        </authorList>
    </citation>
    <scope>NUCLEOTIDE SEQUENCE [LARGE SCALE GENOMIC DNA]</scope>
    <source>
        <strain evidence="2 3">DHS C013</strain>
    </source>
</reference>
<evidence type="ECO:0000313" key="3">
    <source>
        <dbReference type="Proteomes" id="UP000093053"/>
    </source>
</evidence>
<protein>
    <submittedName>
        <fullName evidence="2">Uncharacterized protein</fullName>
    </submittedName>
</protein>
<keyword evidence="3" id="KW-1185">Reference proteome</keyword>
<evidence type="ECO:0000256" key="1">
    <source>
        <dbReference type="SAM" id="MobiDB-lite"/>
    </source>
</evidence>
<dbReference type="EMBL" id="CP016793">
    <property type="protein sequence ID" value="ANZ36770.1"/>
    <property type="molecule type" value="Genomic_DNA"/>
</dbReference>
<dbReference type="Proteomes" id="UP000093053">
    <property type="component" value="Chromosome"/>
</dbReference>
<feature type="region of interest" description="Disordered" evidence="1">
    <location>
        <begin position="1"/>
        <end position="80"/>
    </location>
</feature>
<accession>A0A1B2HGD8</accession>